<evidence type="ECO:0000256" key="1">
    <source>
        <dbReference type="SAM" id="Phobius"/>
    </source>
</evidence>
<name>A0A0G0M2X7_9BACT</name>
<keyword evidence="1" id="KW-0812">Transmembrane</keyword>
<proteinExistence type="predicted"/>
<feature type="transmembrane region" description="Helical" evidence="1">
    <location>
        <begin position="6"/>
        <end position="31"/>
    </location>
</feature>
<comment type="caution">
    <text evidence="2">The sequence shown here is derived from an EMBL/GenBank/DDBJ whole genome shotgun (WGS) entry which is preliminary data.</text>
</comment>
<keyword evidence="1" id="KW-1133">Transmembrane helix</keyword>
<reference evidence="2 3" key="1">
    <citation type="journal article" date="2015" name="Nature">
        <title>rRNA introns, odd ribosomes, and small enigmatic genomes across a large radiation of phyla.</title>
        <authorList>
            <person name="Brown C.T."/>
            <person name="Hug L.A."/>
            <person name="Thomas B.C."/>
            <person name="Sharon I."/>
            <person name="Castelle C.J."/>
            <person name="Singh A."/>
            <person name="Wilkins M.J."/>
            <person name="Williams K.H."/>
            <person name="Banfield J.F."/>
        </authorList>
    </citation>
    <scope>NUCLEOTIDE SEQUENCE [LARGE SCALE GENOMIC DNA]</scope>
</reference>
<dbReference type="Proteomes" id="UP000034325">
    <property type="component" value="Unassembled WGS sequence"/>
</dbReference>
<accession>A0A0G0M2X7</accession>
<organism evidence="2 3">
    <name type="scientific">Candidatus Woesebacteria bacterium GW2011_GWA1_39_12</name>
    <dbReference type="NCBI Taxonomy" id="1618549"/>
    <lineage>
        <taxon>Bacteria</taxon>
        <taxon>Candidatus Woeseibacteriota</taxon>
    </lineage>
</organism>
<protein>
    <recommendedName>
        <fullName evidence="4">Type 4 fimbrial biogenesis protein PilX N-terminal domain-containing protein</fullName>
    </recommendedName>
</protein>
<dbReference type="AlphaFoldDB" id="A0A0G0M2X7"/>
<evidence type="ECO:0008006" key="4">
    <source>
        <dbReference type="Google" id="ProtNLM"/>
    </source>
</evidence>
<gene>
    <name evidence="2" type="ORF">UT23_C0002G0058</name>
</gene>
<evidence type="ECO:0000313" key="2">
    <source>
        <dbReference type="EMBL" id="KKQ98558.1"/>
    </source>
</evidence>
<keyword evidence="1" id="KW-0472">Membrane</keyword>
<dbReference type="EMBL" id="LBWA01000002">
    <property type="protein sequence ID" value="KKQ98558.1"/>
    <property type="molecule type" value="Genomic_DNA"/>
</dbReference>
<sequence>MNQKGYIALTSLIVVTALVILIGISVSALSINDLQSSFAAMRNEETLNLVEACVEDALLRLNEENFIPGSITIAGKTCTVTSSQVGDNWDFTVEAANEGYTKKIRVTASRTSTVSITSWKEAP</sequence>
<evidence type="ECO:0000313" key="3">
    <source>
        <dbReference type="Proteomes" id="UP000034325"/>
    </source>
</evidence>